<dbReference type="InterPro" id="IPR027482">
    <property type="entry name" value="Sec1-like_dom2"/>
</dbReference>
<dbReference type="InterPro" id="IPR036045">
    <property type="entry name" value="Sec1-like_sf"/>
</dbReference>
<dbReference type="OMA" id="WYDEDEH"/>
<dbReference type="InterPro" id="IPR043154">
    <property type="entry name" value="Sec-1-like_dom1"/>
</dbReference>
<evidence type="ECO:0000313" key="3">
    <source>
        <dbReference type="Proteomes" id="UP000054350"/>
    </source>
</evidence>
<dbReference type="VEuPathDB" id="FungiDB:AMAG_01603"/>
<organism evidence="2 3">
    <name type="scientific">Allomyces macrogynus (strain ATCC 38327)</name>
    <name type="common">Allomyces javanicus var. macrogynus</name>
    <dbReference type="NCBI Taxonomy" id="578462"/>
    <lineage>
        <taxon>Eukaryota</taxon>
        <taxon>Fungi</taxon>
        <taxon>Fungi incertae sedis</taxon>
        <taxon>Blastocladiomycota</taxon>
        <taxon>Blastocladiomycetes</taxon>
        <taxon>Blastocladiales</taxon>
        <taxon>Blastocladiaceae</taxon>
        <taxon>Allomyces</taxon>
    </lineage>
</organism>
<accession>A0A0L0S035</accession>
<name>A0A0L0S035_ALLM3</name>
<dbReference type="InterPro" id="IPR001619">
    <property type="entry name" value="Sec1-like"/>
</dbReference>
<dbReference type="PANTHER" id="PTHR11679">
    <property type="entry name" value="VESICLE PROTEIN SORTING-ASSOCIATED"/>
    <property type="match status" value="1"/>
</dbReference>
<dbReference type="SUPFAM" id="SSF56815">
    <property type="entry name" value="Sec1/munc18-like (SM) proteins"/>
    <property type="match status" value="1"/>
</dbReference>
<dbReference type="AlphaFoldDB" id="A0A0L0S035"/>
<gene>
    <name evidence="2" type="ORF">AMAG_01603</name>
</gene>
<sequence length="579" mass="63890">MKLTAFYALVRDARDQLSHCLESGTGRKALVIDKSLSGIISRLADSAFIKEHGVERLSYLSPQVPDLSDCHSVIYIARSDPNVVKLIAQHVHGALASARDASGPTSSSSGVHSPPVAVSQRFFLFCLPRSTLLVKKILEDDSLLAEIDVQDLEIDLLPLEHDLFSMEYPSFHALAPMRDSHALYQLSSSLLALESAIGPFTAVRGRGPLADSFMTMFTKMRAAHSHPSPVDLTGTNRLILVDRTLDMITPLMTQFTYTGLVDTFKDIVAGFVEVDGGGQRPRKFKLSMDDDNIYCELADLNFGVVGPTLQRLAKELKAESGKRKEANTLTDINKFVSDKLPELQKLQEALPIHIGLAESVAKAIMDEDFNLVLQAQQVLLASTELDADLIDELMCRNYEPEAVLALICLGCLIGCVKEKQLDLWKREFVQSYGFHHLVTWHRLEQAGLLTATKTPTRQWANLRKALDLIVEDVRVEQPDDIAYTFTGYAPLSARLVQHWLRPTARTRDDISRLLPGPPVEVGDFGTAGRVFVLFLGGATYAEVSAVRLLGRTMGADVTVVATEMVNYRRIMAGAMVSLT</sequence>
<dbReference type="GO" id="GO:0016192">
    <property type="term" value="P:vesicle-mediated transport"/>
    <property type="evidence" value="ECO:0007669"/>
    <property type="project" value="InterPro"/>
</dbReference>
<dbReference type="Pfam" id="PF00995">
    <property type="entry name" value="Sec1"/>
    <property type="match status" value="1"/>
</dbReference>
<comment type="similarity">
    <text evidence="1">Belongs to the STXBP/unc-18/SEC1 family.</text>
</comment>
<protein>
    <recommendedName>
        <fullName evidence="4">Sec1 family protein</fullName>
    </recommendedName>
</protein>
<dbReference type="Gene3D" id="3.90.830.10">
    <property type="entry name" value="Syntaxin Binding Protein 1, Chain A, domain 2"/>
    <property type="match status" value="1"/>
</dbReference>
<dbReference type="STRING" id="578462.A0A0L0S035"/>
<proteinExistence type="inferred from homology"/>
<dbReference type="eggNOG" id="KOG1302">
    <property type="taxonomic scope" value="Eukaryota"/>
</dbReference>
<dbReference type="Proteomes" id="UP000054350">
    <property type="component" value="Unassembled WGS sequence"/>
</dbReference>
<reference evidence="2 3" key="1">
    <citation type="submission" date="2009-11" db="EMBL/GenBank/DDBJ databases">
        <title>Annotation of Allomyces macrogynus ATCC 38327.</title>
        <authorList>
            <consortium name="The Broad Institute Genome Sequencing Platform"/>
            <person name="Russ C."/>
            <person name="Cuomo C."/>
            <person name="Burger G."/>
            <person name="Gray M.W."/>
            <person name="Holland P.W.H."/>
            <person name="King N."/>
            <person name="Lang F.B.F."/>
            <person name="Roger A.J."/>
            <person name="Ruiz-Trillo I."/>
            <person name="Young S.K."/>
            <person name="Zeng Q."/>
            <person name="Gargeya S."/>
            <person name="Fitzgerald M."/>
            <person name="Haas B."/>
            <person name="Abouelleil A."/>
            <person name="Alvarado L."/>
            <person name="Arachchi H.M."/>
            <person name="Berlin A."/>
            <person name="Chapman S.B."/>
            <person name="Gearin G."/>
            <person name="Goldberg J."/>
            <person name="Griggs A."/>
            <person name="Gujja S."/>
            <person name="Hansen M."/>
            <person name="Heiman D."/>
            <person name="Howarth C."/>
            <person name="Larimer J."/>
            <person name="Lui A."/>
            <person name="MacDonald P.J.P."/>
            <person name="McCowen C."/>
            <person name="Montmayeur A."/>
            <person name="Murphy C."/>
            <person name="Neiman D."/>
            <person name="Pearson M."/>
            <person name="Priest M."/>
            <person name="Roberts A."/>
            <person name="Saif S."/>
            <person name="Shea T."/>
            <person name="Sisk P."/>
            <person name="Stolte C."/>
            <person name="Sykes S."/>
            <person name="Wortman J."/>
            <person name="Nusbaum C."/>
            <person name="Birren B."/>
        </authorList>
    </citation>
    <scope>NUCLEOTIDE SEQUENCE [LARGE SCALE GENOMIC DNA]</scope>
    <source>
        <strain evidence="2 3">ATCC 38327</strain>
    </source>
</reference>
<evidence type="ECO:0000313" key="2">
    <source>
        <dbReference type="EMBL" id="KNE55726.1"/>
    </source>
</evidence>
<dbReference type="EMBL" id="GG745329">
    <property type="protein sequence ID" value="KNE55726.1"/>
    <property type="molecule type" value="Genomic_DNA"/>
</dbReference>
<reference evidence="3" key="2">
    <citation type="submission" date="2009-11" db="EMBL/GenBank/DDBJ databases">
        <title>The Genome Sequence of Allomyces macrogynus strain ATCC 38327.</title>
        <authorList>
            <consortium name="The Broad Institute Genome Sequencing Platform"/>
            <person name="Russ C."/>
            <person name="Cuomo C."/>
            <person name="Shea T."/>
            <person name="Young S.K."/>
            <person name="Zeng Q."/>
            <person name="Koehrsen M."/>
            <person name="Haas B."/>
            <person name="Borodovsky M."/>
            <person name="Guigo R."/>
            <person name="Alvarado L."/>
            <person name="Berlin A."/>
            <person name="Borenstein D."/>
            <person name="Chen Z."/>
            <person name="Engels R."/>
            <person name="Freedman E."/>
            <person name="Gellesch M."/>
            <person name="Goldberg J."/>
            <person name="Griggs A."/>
            <person name="Gujja S."/>
            <person name="Heiman D."/>
            <person name="Hepburn T."/>
            <person name="Howarth C."/>
            <person name="Jen D."/>
            <person name="Larson L."/>
            <person name="Lewis B."/>
            <person name="Mehta T."/>
            <person name="Park D."/>
            <person name="Pearson M."/>
            <person name="Roberts A."/>
            <person name="Saif S."/>
            <person name="Shenoy N."/>
            <person name="Sisk P."/>
            <person name="Stolte C."/>
            <person name="Sykes S."/>
            <person name="Walk T."/>
            <person name="White J."/>
            <person name="Yandava C."/>
            <person name="Burger G."/>
            <person name="Gray M.W."/>
            <person name="Holland P.W.H."/>
            <person name="King N."/>
            <person name="Lang F.B.F."/>
            <person name="Roger A.J."/>
            <person name="Ruiz-Trillo I."/>
            <person name="Lander E."/>
            <person name="Nusbaum C."/>
        </authorList>
    </citation>
    <scope>NUCLEOTIDE SEQUENCE [LARGE SCALE GENOMIC DNA]</scope>
    <source>
        <strain evidence="3">ATCC 38327</strain>
    </source>
</reference>
<keyword evidence="3" id="KW-1185">Reference proteome</keyword>
<dbReference type="Gene3D" id="1.25.40.850">
    <property type="match status" value="1"/>
</dbReference>
<evidence type="ECO:0000256" key="1">
    <source>
        <dbReference type="ARBA" id="ARBA00009884"/>
    </source>
</evidence>
<dbReference type="Gene3D" id="3.40.50.2060">
    <property type="match status" value="1"/>
</dbReference>
<dbReference type="Gene3D" id="3.40.50.1910">
    <property type="match status" value="2"/>
</dbReference>
<dbReference type="InterPro" id="IPR043127">
    <property type="entry name" value="Sec-1-like_dom3a"/>
</dbReference>
<dbReference type="InterPro" id="IPR043155">
    <property type="entry name" value="VPS33_dom3b"/>
</dbReference>
<dbReference type="OrthoDB" id="10262287at2759"/>
<evidence type="ECO:0008006" key="4">
    <source>
        <dbReference type="Google" id="ProtNLM"/>
    </source>
</evidence>